<comment type="caution">
    <text evidence="2">The sequence shown here is derived from an EMBL/GenBank/DDBJ whole genome shotgun (WGS) entry which is preliminary data.</text>
</comment>
<protein>
    <submittedName>
        <fullName evidence="2">Uncharacterized protein</fullName>
    </submittedName>
</protein>
<dbReference type="SUPFAM" id="SSF52540">
    <property type="entry name" value="P-loop containing nucleoside triphosphate hydrolases"/>
    <property type="match status" value="1"/>
</dbReference>
<dbReference type="Proteomes" id="UP000299102">
    <property type="component" value="Unassembled WGS sequence"/>
</dbReference>
<evidence type="ECO:0000313" key="2">
    <source>
        <dbReference type="EMBL" id="GBP58933.1"/>
    </source>
</evidence>
<dbReference type="EMBL" id="BGZK01000748">
    <property type="protein sequence ID" value="GBP58933.1"/>
    <property type="molecule type" value="Genomic_DNA"/>
</dbReference>
<sequence>MVSPPKSERDRHKVKGTRPFHSSTVSPPKSEIQRRVIDRMWANKKQEGGGAPLPEEEVKVVLVGDAQCGKTALVQRFVSDHYTEVDDANARPRPDARVIAAGAGCTINSDNGELTAPTGPGRTMRTARSRYFVYAHVGCAVEHYACSTLTSRDRNGELASGTRRVVRLHSSEQFYAQILSYFLCRFRKQQTERVFTPRFFMCSCLQGFCCSRDKF</sequence>
<gene>
    <name evidence="2" type="ORF">EVAR_46996_1</name>
</gene>
<accession>A0A4C1X6Z1</accession>
<dbReference type="Gene3D" id="3.40.50.300">
    <property type="entry name" value="P-loop containing nucleotide triphosphate hydrolases"/>
    <property type="match status" value="1"/>
</dbReference>
<evidence type="ECO:0000256" key="1">
    <source>
        <dbReference type="SAM" id="MobiDB-lite"/>
    </source>
</evidence>
<keyword evidence="3" id="KW-1185">Reference proteome</keyword>
<dbReference type="InterPro" id="IPR027417">
    <property type="entry name" value="P-loop_NTPase"/>
</dbReference>
<dbReference type="OrthoDB" id="8830751at2759"/>
<feature type="region of interest" description="Disordered" evidence="1">
    <location>
        <begin position="1"/>
        <end position="36"/>
    </location>
</feature>
<proteinExistence type="predicted"/>
<dbReference type="AlphaFoldDB" id="A0A4C1X6Z1"/>
<feature type="compositionally biased region" description="Basic and acidic residues" evidence="1">
    <location>
        <begin position="1"/>
        <end position="11"/>
    </location>
</feature>
<name>A0A4C1X6Z1_EUMVA</name>
<dbReference type="GO" id="GO:0003924">
    <property type="term" value="F:GTPase activity"/>
    <property type="evidence" value="ECO:0007669"/>
    <property type="project" value="InterPro"/>
</dbReference>
<dbReference type="Pfam" id="PF00071">
    <property type="entry name" value="Ras"/>
    <property type="match status" value="1"/>
</dbReference>
<reference evidence="2 3" key="1">
    <citation type="journal article" date="2019" name="Commun. Biol.">
        <title>The bagworm genome reveals a unique fibroin gene that provides high tensile strength.</title>
        <authorList>
            <person name="Kono N."/>
            <person name="Nakamura H."/>
            <person name="Ohtoshi R."/>
            <person name="Tomita M."/>
            <person name="Numata K."/>
            <person name="Arakawa K."/>
        </authorList>
    </citation>
    <scope>NUCLEOTIDE SEQUENCE [LARGE SCALE GENOMIC DNA]</scope>
</reference>
<dbReference type="GO" id="GO:0005525">
    <property type="term" value="F:GTP binding"/>
    <property type="evidence" value="ECO:0007669"/>
    <property type="project" value="InterPro"/>
</dbReference>
<dbReference type="InterPro" id="IPR001806">
    <property type="entry name" value="Small_GTPase"/>
</dbReference>
<organism evidence="2 3">
    <name type="scientific">Eumeta variegata</name>
    <name type="common">Bagworm moth</name>
    <name type="synonym">Eumeta japonica</name>
    <dbReference type="NCBI Taxonomy" id="151549"/>
    <lineage>
        <taxon>Eukaryota</taxon>
        <taxon>Metazoa</taxon>
        <taxon>Ecdysozoa</taxon>
        <taxon>Arthropoda</taxon>
        <taxon>Hexapoda</taxon>
        <taxon>Insecta</taxon>
        <taxon>Pterygota</taxon>
        <taxon>Neoptera</taxon>
        <taxon>Endopterygota</taxon>
        <taxon>Lepidoptera</taxon>
        <taxon>Glossata</taxon>
        <taxon>Ditrysia</taxon>
        <taxon>Tineoidea</taxon>
        <taxon>Psychidae</taxon>
        <taxon>Oiketicinae</taxon>
        <taxon>Eumeta</taxon>
    </lineage>
</organism>
<evidence type="ECO:0000313" key="3">
    <source>
        <dbReference type="Proteomes" id="UP000299102"/>
    </source>
</evidence>